<proteinExistence type="predicted"/>
<name>A0AAE1QHC3_9EUCA</name>
<accession>A0AAE1QHC3</accession>
<dbReference type="AlphaFoldDB" id="A0AAE1QHC3"/>
<dbReference type="EMBL" id="JAWZYT010000180">
    <property type="protein sequence ID" value="KAK4326964.1"/>
    <property type="molecule type" value="Genomic_DNA"/>
</dbReference>
<dbReference type="Proteomes" id="UP001292094">
    <property type="component" value="Unassembled WGS sequence"/>
</dbReference>
<evidence type="ECO:0000256" key="1">
    <source>
        <dbReference type="SAM" id="MobiDB-lite"/>
    </source>
</evidence>
<gene>
    <name evidence="2" type="ORF">Pmani_002567</name>
</gene>
<comment type="caution">
    <text evidence="2">The sequence shown here is derived from an EMBL/GenBank/DDBJ whole genome shotgun (WGS) entry which is preliminary data.</text>
</comment>
<sequence>MPDHGLPSQILYGRLPEPRHNTGGQDKRYKDQIRRSMKKCQESLRLLLRTENYGEPLVEMDVTSLRKIGTWPEKNEDSGDSTRTECSLQTQTLHDDCVAKFMDPGLAYTVN</sequence>
<evidence type="ECO:0000313" key="3">
    <source>
        <dbReference type="Proteomes" id="UP001292094"/>
    </source>
</evidence>
<feature type="compositionally biased region" description="Basic and acidic residues" evidence="1">
    <location>
        <begin position="16"/>
        <end position="30"/>
    </location>
</feature>
<protein>
    <submittedName>
        <fullName evidence="2">Uncharacterized protein</fullName>
    </submittedName>
</protein>
<keyword evidence="3" id="KW-1185">Reference proteome</keyword>
<feature type="region of interest" description="Disordered" evidence="1">
    <location>
        <begin position="1"/>
        <end position="30"/>
    </location>
</feature>
<evidence type="ECO:0000313" key="2">
    <source>
        <dbReference type="EMBL" id="KAK4326964.1"/>
    </source>
</evidence>
<reference evidence="2" key="1">
    <citation type="submission" date="2023-11" db="EMBL/GenBank/DDBJ databases">
        <title>Genome assemblies of two species of porcelain crab, Petrolisthes cinctipes and Petrolisthes manimaculis (Anomura: Porcellanidae).</title>
        <authorList>
            <person name="Angst P."/>
        </authorList>
    </citation>
    <scope>NUCLEOTIDE SEQUENCE</scope>
    <source>
        <strain evidence="2">PB745_02</strain>
        <tissue evidence="2">Gill</tissue>
    </source>
</reference>
<organism evidence="2 3">
    <name type="scientific">Petrolisthes manimaculis</name>
    <dbReference type="NCBI Taxonomy" id="1843537"/>
    <lineage>
        <taxon>Eukaryota</taxon>
        <taxon>Metazoa</taxon>
        <taxon>Ecdysozoa</taxon>
        <taxon>Arthropoda</taxon>
        <taxon>Crustacea</taxon>
        <taxon>Multicrustacea</taxon>
        <taxon>Malacostraca</taxon>
        <taxon>Eumalacostraca</taxon>
        <taxon>Eucarida</taxon>
        <taxon>Decapoda</taxon>
        <taxon>Pleocyemata</taxon>
        <taxon>Anomura</taxon>
        <taxon>Galatheoidea</taxon>
        <taxon>Porcellanidae</taxon>
        <taxon>Petrolisthes</taxon>
    </lineage>
</organism>